<evidence type="ECO:0000259" key="1">
    <source>
        <dbReference type="Pfam" id="PF13229"/>
    </source>
</evidence>
<dbReference type="SUPFAM" id="SSF51126">
    <property type="entry name" value="Pectin lyase-like"/>
    <property type="match status" value="1"/>
</dbReference>
<keyword evidence="3" id="KW-1185">Reference proteome</keyword>
<comment type="caution">
    <text evidence="2">The sequence shown here is derived from an EMBL/GenBank/DDBJ whole genome shotgun (WGS) entry which is preliminary data.</text>
</comment>
<dbReference type="InterPro" id="IPR012334">
    <property type="entry name" value="Pectin_lyas_fold"/>
</dbReference>
<accession>A0A444J471</accession>
<dbReference type="InterPro" id="IPR011050">
    <property type="entry name" value="Pectin_lyase_fold/virulence"/>
</dbReference>
<dbReference type="Proteomes" id="UP000287853">
    <property type="component" value="Unassembled WGS sequence"/>
</dbReference>
<sequence length="78" mass="8258">MNGGVSILKGNVIRQTGSVGIAVNGSTVLTLNRNKITKTGAPGIVIVSGSEVHEMQKNIVTNTRGPKIRIKESMVEEK</sequence>
<protein>
    <submittedName>
        <fullName evidence="2">Right handed beta helix region</fullName>
    </submittedName>
</protein>
<organism evidence="2 3">
    <name type="scientific">Candidatus Electrothrix aarhusensis</name>
    <dbReference type="NCBI Taxonomy" id="1859131"/>
    <lineage>
        <taxon>Bacteria</taxon>
        <taxon>Pseudomonadati</taxon>
        <taxon>Thermodesulfobacteriota</taxon>
        <taxon>Desulfobulbia</taxon>
        <taxon>Desulfobulbales</taxon>
        <taxon>Desulfobulbaceae</taxon>
        <taxon>Candidatus Electrothrix</taxon>
    </lineage>
</organism>
<proteinExistence type="predicted"/>
<dbReference type="Pfam" id="PF13229">
    <property type="entry name" value="Beta_helix"/>
    <property type="match status" value="1"/>
</dbReference>
<gene>
    <name evidence="2" type="ORF">H206_05517</name>
</gene>
<feature type="domain" description="Right handed beta helix" evidence="1">
    <location>
        <begin position="2"/>
        <end position="65"/>
    </location>
</feature>
<evidence type="ECO:0000313" key="3">
    <source>
        <dbReference type="Proteomes" id="UP000287853"/>
    </source>
</evidence>
<dbReference type="AlphaFoldDB" id="A0A444J471"/>
<dbReference type="Gene3D" id="2.160.20.10">
    <property type="entry name" value="Single-stranded right-handed beta-helix, Pectin lyase-like"/>
    <property type="match status" value="1"/>
</dbReference>
<dbReference type="EMBL" id="MTKO01000017">
    <property type="protein sequence ID" value="RWX47876.1"/>
    <property type="molecule type" value="Genomic_DNA"/>
</dbReference>
<evidence type="ECO:0000313" key="2">
    <source>
        <dbReference type="EMBL" id="RWX47876.1"/>
    </source>
</evidence>
<dbReference type="InterPro" id="IPR039448">
    <property type="entry name" value="Beta_helix"/>
</dbReference>
<name>A0A444J471_9BACT</name>
<reference evidence="2 3" key="1">
    <citation type="submission" date="2017-01" db="EMBL/GenBank/DDBJ databases">
        <title>The cable genome- insights into the physiology and evolution of filamentous bacteria capable of sulfide oxidation via long distance electron transfer.</title>
        <authorList>
            <person name="Schreiber L."/>
            <person name="Bjerg J.T."/>
            <person name="Boggild A."/>
            <person name="Van De Vossenberg J."/>
            <person name="Meysman F."/>
            <person name="Nielsen L.P."/>
            <person name="Schramm A."/>
            <person name="Kjeldsen K.U."/>
        </authorList>
    </citation>
    <scope>NUCLEOTIDE SEQUENCE [LARGE SCALE GENOMIC DNA]</scope>
    <source>
        <strain evidence="2">MCF</strain>
    </source>
</reference>